<evidence type="ECO:0000313" key="3">
    <source>
        <dbReference type="Proteomes" id="UP000000304"/>
    </source>
</evidence>
<dbReference type="AlphaFoldDB" id="B4QJ05"/>
<name>B4QJ05_DROSI</name>
<keyword evidence="3" id="KW-1185">Reference proteome</keyword>
<evidence type="ECO:0000256" key="1">
    <source>
        <dbReference type="SAM" id="MobiDB-lite"/>
    </source>
</evidence>
<dbReference type="HOGENOM" id="CLU_2443204_0_0_1"/>
<protein>
    <submittedName>
        <fullName evidence="2">GD12671</fullName>
    </submittedName>
</protein>
<reference evidence="2 3" key="1">
    <citation type="journal article" date="2007" name="Nature">
        <title>Evolution of genes and genomes on the Drosophila phylogeny.</title>
        <authorList>
            <consortium name="Drosophila 12 Genomes Consortium"/>
            <person name="Clark A.G."/>
            <person name="Eisen M.B."/>
            <person name="Smith D.R."/>
            <person name="Bergman C.M."/>
            <person name="Oliver B."/>
            <person name="Markow T.A."/>
            <person name="Kaufman T.C."/>
            <person name="Kellis M."/>
            <person name="Gelbart W."/>
            <person name="Iyer V.N."/>
            <person name="Pollard D.A."/>
            <person name="Sackton T.B."/>
            <person name="Larracuente A.M."/>
            <person name="Singh N.D."/>
            <person name="Abad J.P."/>
            <person name="Abt D.N."/>
            <person name="Adryan B."/>
            <person name="Aguade M."/>
            <person name="Akashi H."/>
            <person name="Anderson W.W."/>
            <person name="Aquadro C.F."/>
            <person name="Ardell D.H."/>
            <person name="Arguello R."/>
            <person name="Artieri C.G."/>
            <person name="Barbash D.A."/>
            <person name="Barker D."/>
            <person name="Barsanti P."/>
            <person name="Batterham P."/>
            <person name="Batzoglou S."/>
            <person name="Begun D."/>
            <person name="Bhutkar A."/>
            <person name="Blanco E."/>
            <person name="Bosak S.A."/>
            <person name="Bradley R.K."/>
            <person name="Brand A.D."/>
            <person name="Brent M.R."/>
            <person name="Brooks A.N."/>
            <person name="Brown R.H."/>
            <person name="Butlin R.K."/>
            <person name="Caggese C."/>
            <person name="Calvi B.R."/>
            <person name="Bernardo de Carvalho A."/>
            <person name="Caspi A."/>
            <person name="Castrezana S."/>
            <person name="Celniker S.E."/>
            <person name="Chang J.L."/>
            <person name="Chapple C."/>
            <person name="Chatterji S."/>
            <person name="Chinwalla A."/>
            <person name="Civetta A."/>
            <person name="Clifton S.W."/>
            <person name="Comeron J.M."/>
            <person name="Costello J.C."/>
            <person name="Coyne J.A."/>
            <person name="Daub J."/>
            <person name="David R.G."/>
            <person name="Delcher A.L."/>
            <person name="Delehaunty K."/>
            <person name="Do C.B."/>
            <person name="Ebling H."/>
            <person name="Edwards K."/>
            <person name="Eickbush T."/>
            <person name="Evans J.D."/>
            <person name="Filipski A."/>
            <person name="Findeiss S."/>
            <person name="Freyhult E."/>
            <person name="Fulton L."/>
            <person name="Fulton R."/>
            <person name="Garcia A.C."/>
            <person name="Gardiner A."/>
            <person name="Garfield D.A."/>
            <person name="Garvin B.E."/>
            <person name="Gibson G."/>
            <person name="Gilbert D."/>
            <person name="Gnerre S."/>
            <person name="Godfrey J."/>
            <person name="Good R."/>
            <person name="Gotea V."/>
            <person name="Gravely B."/>
            <person name="Greenberg A.J."/>
            <person name="Griffiths-Jones S."/>
            <person name="Gross S."/>
            <person name="Guigo R."/>
            <person name="Gustafson E.A."/>
            <person name="Haerty W."/>
            <person name="Hahn M.W."/>
            <person name="Halligan D.L."/>
            <person name="Halpern A.L."/>
            <person name="Halter G.M."/>
            <person name="Han M.V."/>
            <person name="Heger A."/>
            <person name="Hillier L."/>
            <person name="Hinrichs A.S."/>
            <person name="Holmes I."/>
            <person name="Hoskins R.A."/>
            <person name="Hubisz M.J."/>
            <person name="Hultmark D."/>
            <person name="Huntley M.A."/>
            <person name="Jaffe D.B."/>
            <person name="Jagadeeshan S."/>
            <person name="Jeck W.R."/>
            <person name="Johnson J."/>
            <person name="Jones C.D."/>
            <person name="Jordan W.C."/>
            <person name="Karpen G.H."/>
            <person name="Kataoka E."/>
            <person name="Keightley P.D."/>
            <person name="Kheradpour P."/>
            <person name="Kirkness E.F."/>
            <person name="Koerich L.B."/>
            <person name="Kristiansen K."/>
            <person name="Kudrna D."/>
            <person name="Kulathinal R.J."/>
            <person name="Kumar S."/>
            <person name="Kwok R."/>
            <person name="Lander E."/>
            <person name="Langley C.H."/>
            <person name="Lapoint R."/>
            <person name="Lazzaro B.P."/>
            <person name="Lee S.J."/>
            <person name="Levesque L."/>
            <person name="Li R."/>
            <person name="Lin C.F."/>
            <person name="Lin M.F."/>
            <person name="Lindblad-Toh K."/>
            <person name="Llopart A."/>
            <person name="Long M."/>
            <person name="Low L."/>
            <person name="Lozovsky E."/>
            <person name="Lu J."/>
            <person name="Luo M."/>
            <person name="Machado C.A."/>
            <person name="Makalowski W."/>
            <person name="Marzo M."/>
            <person name="Matsuda M."/>
            <person name="Matzkin L."/>
            <person name="McAllister B."/>
            <person name="McBride C.S."/>
            <person name="McKernan B."/>
            <person name="McKernan K."/>
            <person name="Mendez-Lago M."/>
            <person name="Minx P."/>
            <person name="Mollenhauer M.U."/>
            <person name="Montooth K."/>
            <person name="Mount S.M."/>
            <person name="Mu X."/>
            <person name="Myers E."/>
            <person name="Negre B."/>
            <person name="Newfeld S."/>
            <person name="Nielsen R."/>
            <person name="Noor M.A."/>
            <person name="O'Grady P."/>
            <person name="Pachter L."/>
            <person name="Papaceit M."/>
            <person name="Parisi M.J."/>
            <person name="Parisi M."/>
            <person name="Parts L."/>
            <person name="Pedersen J.S."/>
            <person name="Pesole G."/>
            <person name="Phillippy A.M."/>
            <person name="Ponting C.P."/>
            <person name="Pop M."/>
            <person name="Porcelli D."/>
            <person name="Powell J.R."/>
            <person name="Prohaska S."/>
            <person name="Pruitt K."/>
            <person name="Puig M."/>
            <person name="Quesneville H."/>
            <person name="Ram K.R."/>
            <person name="Rand D."/>
            <person name="Rasmussen M.D."/>
            <person name="Reed L.K."/>
            <person name="Reenan R."/>
            <person name="Reily A."/>
            <person name="Remington K.A."/>
            <person name="Rieger T.T."/>
            <person name="Ritchie M.G."/>
            <person name="Robin C."/>
            <person name="Rogers Y.H."/>
            <person name="Rohde C."/>
            <person name="Rozas J."/>
            <person name="Rubenfield M.J."/>
            <person name="Ruiz A."/>
            <person name="Russo S."/>
            <person name="Salzberg S.L."/>
            <person name="Sanchez-Gracia A."/>
            <person name="Saranga D.J."/>
            <person name="Sato H."/>
            <person name="Schaeffer S.W."/>
            <person name="Schatz M.C."/>
            <person name="Schlenke T."/>
            <person name="Schwartz R."/>
            <person name="Segarra C."/>
            <person name="Singh R.S."/>
            <person name="Sirot L."/>
            <person name="Sirota M."/>
            <person name="Sisneros N.B."/>
            <person name="Smith C.D."/>
            <person name="Smith T.F."/>
            <person name="Spieth J."/>
            <person name="Stage D.E."/>
            <person name="Stark A."/>
            <person name="Stephan W."/>
            <person name="Strausberg R.L."/>
            <person name="Strempel S."/>
            <person name="Sturgill D."/>
            <person name="Sutton G."/>
            <person name="Sutton G.G."/>
            <person name="Tao W."/>
            <person name="Teichmann S."/>
            <person name="Tobari Y.N."/>
            <person name="Tomimura Y."/>
            <person name="Tsolas J.M."/>
            <person name="Valente V.L."/>
            <person name="Venter E."/>
            <person name="Venter J.C."/>
            <person name="Vicario S."/>
            <person name="Vieira F.G."/>
            <person name="Vilella A.J."/>
            <person name="Villasante A."/>
            <person name="Walenz B."/>
            <person name="Wang J."/>
            <person name="Wasserman M."/>
            <person name="Watts T."/>
            <person name="Wilson D."/>
            <person name="Wilson R.K."/>
            <person name="Wing R.A."/>
            <person name="Wolfner M.F."/>
            <person name="Wong A."/>
            <person name="Wong G.K."/>
            <person name="Wu C.I."/>
            <person name="Wu G."/>
            <person name="Yamamoto D."/>
            <person name="Yang H.P."/>
            <person name="Yang S.P."/>
            <person name="Yorke J.A."/>
            <person name="Yoshida K."/>
            <person name="Zdobnov E."/>
            <person name="Zhang P."/>
            <person name="Zhang Y."/>
            <person name="Zimin A.V."/>
            <person name="Baldwin J."/>
            <person name="Abdouelleil A."/>
            <person name="Abdulkadir J."/>
            <person name="Abebe A."/>
            <person name="Abera B."/>
            <person name="Abreu J."/>
            <person name="Acer S.C."/>
            <person name="Aftuck L."/>
            <person name="Alexander A."/>
            <person name="An P."/>
            <person name="Anderson E."/>
            <person name="Anderson S."/>
            <person name="Arachi H."/>
            <person name="Azer M."/>
            <person name="Bachantsang P."/>
            <person name="Barry A."/>
            <person name="Bayul T."/>
            <person name="Berlin A."/>
            <person name="Bessette D."/>
            <person name="Bloom T."/>
            <person name="Blye J."/>
            <person name="Boguslavskiy L."/>
            <person name="Bonnet C."/>
            <person name="Boukhgalter B."/>
            <person name="Bourzgui I."/>
            <person name="Brown A."/>
            <person name="Cahill P."/>
            <person name="Channer S."/>
            <person name="Cheshatsang Y."/>
            <person name="Chuda L."/>
            <person name="Citroen M."/>
            <person name="Collymore A."/>
            <person name="Cooke P."/>
            <person name="Costello M."/>
            <person name="D'Aco K."/>
            <person name="Daza R."/>
            <person name="De Haan G."/>
            <person name="DeGray S."/>
            <person name="DeMaso C."/>
            <person name="Dhargay N."/>
            <person name="Dooley K."/>
            <person name="Dooley E."/>
            <person name="Doricent M."/>
            <person name="Dorje P."/>
            <person name="Dorjee K."/>
            <person name="Dupes A."/>
            <person name="Elong R."/>
            <person name="Falk J."/>
            <person name="Farina A."/>
            <person name="Faro S."/>
            <person name="Ferguson D."/>
            <person name="Fisher S."/>
            <person name="Foley C.D."/>
            <person name="Franke A."/>
            <person name="Friedrich D."/>
            <person name="Gadbois L."/>
            <person name="Gearin G."/>
            <person name="Gearin C.R."/>
            <person name="Giannoukos G."/>
            <person name="Goode T."/>
            <person name="Graham J."/>
            <person name="Grandbois E."/>
            <person name="Grewal S."/>
            <person name="Gyaltsen K."/>
            <person name="Hafez N."/>
            <person name="Hagos B."/>
            <person name="Hall J."/>
            <person name="Henson C."/>
            <person name="Hollinger A."/>
            <person name="Honan T."/>
            <person name="Huard M.D."/>
            <person name="Hughes L."/>
            <person name="Hurhula B."/>
            <person name="Husby M.E."/>
            <person name="Kamat A."/>
            <person name="Kanga B."/>
            <person name="Kashin S."/>
            <person name="Khazanovich D."/>
            <person name="Kisner P."/>
            <person name="Lance K."/>
            <person name="Lara M."/>
            <person name="Lee W."/>
            <person name="Lennon N."/>
            <person name="Letendre F."/>
            <person name="LeVine R."/>
            <person name="Lipovsky A."/>
            <person name="Liu X."/>
            <person name="Liu J."/>
            <person name="Liu S."/>
            <person name="Lokyitsang T."/>
            <person name="Lokyitsang Y."/>
            <person name="Lubonja R."/>
            <person name="Lui A."/>
            <person name="MacDonald P."/>
            <person name="Magnisalis V."/>
            <person name="Maru K."/>
            <person name="Matthews C."/>
            <person name="McCusker W."/>
            <person name="McDonough S."/>
            <person name="Mehta T."/>
            <person name="Meldrim J."/>
            <person name="Meneus L."/>
            <person name="Mihai O."/>
            <person name="Mihalev A."/>
            <person name="Mihova T."/>
            <person name="Mittelman R."/>
            <person name="Mlenga V."/>
            <person name="Montmayeur A."/>
            <person name="Mulrain L."/>
            <person name="Navidi A."/>
            <person name="Naylor J."/>
            <person name="Negash T."/>
            <person name="Nguyen T."/>
            <person name="Nguyen N."/>
            <person name="Nicol R."/>
            <person name="Norbu C."/>
            <person name="Norbu N."/>
            <person name="Novod N."/>
            <person name="O'Neill B."/>
            <person name="Osman S."/>
            <person name="Markiewicz E."/>
            <person name="Oyono O.L."/>
            <person name="Patti C."/>
            <person name="Phunkhang P."/>
            <person name="Pierre F."/>
            <person name="Priest M."/>
            <person name="Raghuraman S."/>
            <person name="Rege F."/>
            <person name="Reyes R."/>
            <person name="Rise C."/>
            <person name="Rogov P."/>
            <person name="Ross K."/>
            <person name="Ryan E."/>
            <person name="Settipalli S."/>
            <person name="Shea T."/>
            <person name="Sherpa N."/>
            <person name="Shi L."/>
            <person name="Shih D."/>
            <person name="Sparrow T."/>
            <person name="Spaulding J."/>
            <person name="Stalker J."/>
            <person name="Stange-Thomann N."/>
            <person name="Stavropoulos S."/>
            <person name="Stone C."/>
            <person name="Strader C."/>
            <person name="Tesfaye S."/>
            <person name="Thomson T."/>
            <person name="Thoulutsang Y."/>
            <person name="Thoulutsang D."/>
            <person name="Topham K."/>
            <person name="Topping I."/>
            <person name="Tsamla T."/>
            <person name="Vassiliev H."/>
            <person name="Vo A."/>
            <person name="Wangchuk T."/>
            <person name="Wangdi T."/>
            <person name="Weiand M."/>
            <person name="Wilkinson J."/>
            <person name="Wilson A."/>
            <person name="Yadav S."/>
            <person name="Young G."/>
            <person name="Yu Q."/>
            <person name="Zembek L."/>
            <person name="Zhong D."/>
            <person name="Zimmer A."/>
            <person name="Zwirko Z."/>
            <person name="Jaffe D.B."/>
            <person name="Alvarez P."/>
            <person name="Brockman W."/>
            <person name="Butler J."/>
            <person name="Chin C."/>
            <person name="Gnerre S."/>
            <person name="Grabherr M."/>
            <person name="Kleber M."/>
            <person name="Mauceli E."/>
            <person name="MacCallum I."/>
        </authorList>
    </citation>
    <scope>NUCLEOTIDE SEQUENCE [LARGE SCALE GENOMIC DNA]</scope>
    <source>
        <strain evidence="3">white501</strain>
    </source>
</reference>
<accession>B4QJ05</accession>
<sequence>MKCQSANDFWGRMRGSTFFVSGEDSVNFHIKSAAVLGWLAFSDCTKLSPELSQVELSAGLKVPTVRLTAPIISGSHPKRSDPMRSSASSK</sequence>
<dbReference type="Proteomes" id="UP000000304">
    <property type="component" value="Chromosome 3L"/>
</dbReference>
<gene>
    <name evidence="2" type="primary">Dsim\GD12671</name>
    <name evidence="2" type="ORF">Dsim_GD12671</name>
</gene>
<organism evidence="2 3">
    <name type="scientific">Drosophila simulans</name>
    <name type="common">Fruit fly</name>
    <dbReference type="NCBI Taxonomy" id="7240"/>
    <lineage>
        <taxon>Eukaryota</taxon>
        <taxon>Metazoa</taxon>
        <taxon>Ecdysozoa</taxon>
        <taxon>Arthropoda</taxon>
        <taxon>Hexapoda</taxon>
        <taxon>Insecta</taxon>
        <taxon>Pterygota</taxon>
        <taxon>Neoptera</taxon>
        <taxon>Endopterygota</taxon>
        <taxon>Diptera</taxon>
        <taxon>Brachycera</taxon>
        <taxon>Muscomorpha</taxon>
        <taxon>Ephydroidea</taxon>
        <taxon>Drosophilidae</taxon>
        <taxon>Drosophila</taxon>
        <taxon>Sophophora</taxon>
    </lineage>
</organism>
<proteinExistence type="predicted"/>
<evidence type="ECO:0000313" key="2">
    <source>
        <dbReference type="EMBL" id="EDX10336.1"/>
    </source>
</evidence>
<feature type="region of interest" description="Disordered" evidence="1">
    <location>
        <begin position="71"/>
        <end position="90"/>
    </location>
</feature>
<dbReference type="EMBL" id="CM000363">
    <property type="protein sequence ID" value="EDX10336.1"/>
    <property type="molecule type" value="Genomic_DNA"/>
</dbReference>